<dbReference type="KEGG" id="lbc:LACBIDRAFT_295972"/>
<dbReference type="InParanoid" id="B0E109"/>
<protein>
    <submittedName>
        <fullName evidence="2">Predicted protein</fullName>
    </submittedName>
</protein>
<name>B0E109_LACBS</name>
<dbReference type="RefSeq" id="XP_001889882.1">
    <property type="nucleotide sequence ID" value="XM_001889847.1"/>
</dbReference>
<proteinExistence type="predicted"/>
<evidence type="ECO:0000313" key="2">
    <source>
        <dbReference type="EMBL" id="EDQ99533.1"/>
    </source>
</evidence>
<dbReference type="GeneID" id="6085499"/>
<dbReference type="AlphaFoldDB" id="B0E109"/>
<dbReference type="EMBL" id="DS547163">
    <property type="protein sequence ID" value="EDQ99533.1"/>
    <property type="molecule type" value="Genomic_DNA"/>
</dbReference>
<dbReference type="OrthoDB" id="3056908at2759"/>
<evidence type="ECO:0000313" key="3">
    <source>
        <dbReference type="Proteomes" id="UP000001194"/>
    </source>
</evidence>
<organism evidence="3">
    <name type="scientific">Laccaria bicolor (strain S238N-H82 / ATCC MYA-4686)</name>
    <name type="common">Bicoloured deceiver</name>
    <name type="synonym">Laccaria laccata var. bicolor</name>
    <dbReference type="NCBI Taxonomy" id="486041"/>
    <lineage>
        <taxon>Eukaryota</taxon>
        <taxon>Fungi</taxon>
        <taxon>Dikarya</taxon>
        <taxon>Basidiomycota</taxon>
        <taxon>Agaricomycotina</taxon>
        <taxon>Agaricomycetes</taxon>
        <taxon>Agaricomycetidae</taxon>
        <taxon>Agaricales</taxon>
        <taxon>Agaricineae</taxon>
        <taxon>Hydnangiaceae</taxon>
        <taxon>Laccaria</taxon>
    </lineage>
</organism>
<accession>B0E109</accession>
<gene>
    <name evidence="2" type="ORF">LACBIDRAFT_295972</name>
</gene>
<sequence length="1178" mass="133205">MVYLWCQIQLRILSQATLLEDVRQAQFERILSTPLLAPGEGIANSPDGLFTDLVEPPGPFQNARDTGIRIESNELYLIQILASLASNLTSQQVPSDSYRNDPPNPQDTKRRPPMNYATDPPTTLPNSLCLDSLNFVEQNAAERIPAEILIDIFTYIRPVFKPAKQRSKIESDKSSYQVALAQFADLRLISRFWNHQSHAFIKREWVPKTLPNLTSTTKNLIFRRVSTPTLSHALDIALVSGNPPQTEIQKLFSRVGNTRTGTTVRHIPLRSLTLRNVETIGVEGTLTVLRTNFIGKNLVSLVIEPPSYQFWPTAYPIAIVKECPSLVKFSYFYVIKKDLFDHLPPTLRHLHLAIIYNQWIREKEDGLIAGAAGYAEAVRVRHYSLEKLQISTCHEYRRSTRISSNSGQHRLLQEACDSAGVTLLWTEYEEHQVKAAERSTVQWLSALFVALQGFNPHFCRSRPRDSMAYMVLCPWALEPMVAYDAPARPTGLSRHISIRGGVLLISPEHASSASRRNKVTPLCVSLNFFRIAFELLDRLLVITAIPSFSLEDDLPQHSWRNSVIVTREEMRYKPINETLLDAALFLIQLQILSRATLLAANVRQAQFERILSIPMLAPGEGMANSPDRLFAGLVEPPAPFQNTRDTGIRIDSNKYTWFEYIRRVTNLASLCNENPREPGFGLQQLSDRHRQGTDRHQKNVELDLAAGCINGVDEKTTTEWKPRTRAPKNPRNRHLPSGRANVRLINPLEQNPAERIPAEILIDIFTYIRPVFERTKQRSKIESNKLSYQVALVQFADLRLVSRFWNETITPVIHSEAVIFTLPIEALQKSLKFLDHGAEHIKSLILIDDTALLHPYPPIIFKPKILKEARKLLAESLSSKCSSSNIQTLECHDRSHAFIKREWVAKTLPNLSSTTKNLIFRRVSTPMLSHALVSLGRSIQRLEIQSWYSPPETRNGCFHLPTKMPLLQDIALVSGNPPQTEIQKLFSRVGNARKGTTVRHAVPLRSLTLRNVETLGIEGTLTILRTNSIGKNLVSLAIEPPSYQSWPTAYAIAIVKECRALVKFSYFCTVKKDIFDHLPPTLRHLHLSIIFNQHRSPIMSGGREDGLISGAAGFVEAVKVRHYSLETLQISTCHEYRRSTKLSSTFGQHLVLQEACDSAGVTLLWSEYTGLWSAYFAG</sequence>
<evidence type="ECO:0000256" key="1">
    <source>
        <dbReference type="SAM" id="MobiDB-lite"/>
    </source>
</evidence>
<dbReference type="HOGENOM" id="CLU_273318_0_0_1"/>
<reference evidence="2 3" key="1">
    <citation type="journal article" date="2008" name="Nature">
        <title>The genome of Laccaria bicolor provides insights into mycorrhizal symbiosis.</title>
        <authorList>
            <person name="Martin F."/>
            <person name="Aerts A."/>
            <person name="Ahren D."/>
            <person name="Brun A."/>
            <person name="Danchin E.G.J."/>
            <person name="Duchaussoy F."/>
            <person name="Gibon J."/>
            <person name="Kohler A."/>
            <person name="Lindquist E."/>
            <person name="Pereda V."/>
            <person name="Salamov A."/>
            <person name="Shapiro H.J."/>
            <person name="Wuyts J."/>
            <person name="Blaudez D."/>
            <person name="Buee M."/>
            <person name="Brokstein P."/>
            <person name="Canbaeck B."/>
            <person name="Cohen D."/>
            <person name="Courty P.E."/>
            <person name="Coutinho P.M."/>
            <person name="Delaruelle C."/>
            <person name="Detter J.C."/>
            <person name="Deveau A."/>
            <person name="DiFazio S."/>
            <person name="Duplessis S."/>
            <person name="Fraissinet-Tachet L."/>
            <person name="Lucic E."/>
            <person name="Frey-Klett P."/>
            <person name="Fourrey C."/>
            <person name="Feussner I."/>
            <person name="Gay G."/>
            <person name="Grimwood J."/>
            <person name="Hoegger P.J."/>
            <person name="Jain P."/>
            <person name="Kilaru S."/>
            <person name="Labbe J."/>
            <person name="Lin Y.C."/>
            <person name="Legue V."/>
            <person name="Le Tacon F."/>
            <person name="Marmeisse R."/>
            <person name="Melayah D."/>
            <person name="Montanini B."/>
            <person name="Muratet M."/>
            <person name="Nehls U."/>
            <person name="Niculita-Hirzel H."/>
            <person name="Oudot-Le Secq M.P."/>
            <person name="Peter M."/>
            <person name="Quesneville H."/>
            <person name="Rajashekar B."/>
            <person name="Reich M."/>
            <person name="Rouhier N."/>
            <person name="Schmutz J."/>
            <person name="Yin T."/>
            <person name="Chalot M."/>
            <person name="Henrissat B."/>
            <person name="Kuees U."/>
            <person name="Lucas S."/>
            <person name="Van de Peer Y."/>
            <person name="Podila G.K."/>
            <person name="Polle A."/>
            <person name="Pukkila P.J."/>
            <person name="Richardson P.M."/>
            <person name="Rouze P."/>
            <person name="Sanders I.R."/>
            <person name="Stajich J.E."/>
            <person name="Tunlid A."/>
            <person name="Tuskan G."/>
            <person name="Grigoriev I.V."/>
        </authorList>
    </citation>
    <scope>NUCLEOTIDE SEQUENCE [LARGE SCALE GENOMIC DNA]</scope>
    <source>
        <strain evidence="3">S238N-H82 / ATCC MYA-4686</strain>
    </source>
</reference>
<feature type="region of interest" description="Disordered" evidence="1">
    <location>
        <begin position="91"/>
        <end position="122"/>
    </location>
</feature>
<keyword evidence="3" id="KW-1185">Reference proteome</keyword>
<dbReference type="Proteomes" id="UP000001194">
    <property type="component" value="Unassembled WGS sequence"/>
</dbReference>